<dbReference type="AlphaFoldDB" id="A0AAV9UFX1"/>
<protein>
    <recommendedName>
        <fullName evidence="2">Arrestin-like N-terminal domain-containing protein</fullName>
    </recommendedName>
</protein>
<dbReference type="EMBL" id="JAVHNQ010000009">
    <property type="protein sequence ID" value="KAK6338947.1"/>
    <property type="molecule type" value="Genomic_DNA"/>
</dbReference>
<reference evidence="3 4" key="1">
    <citation type="submission" date="2019-10" db="EMBL/GenBank/DDBJ databases">
        <authorList>
            <person name="Palmer J.M."/>
        </authorList>
    </citation>
    <scope>NUCLEOTIDE SEQUENCE [LARGE SCALE GENOMIC DNA]</scope>
    <source>
        <strain evidence="3 4">TWF696</strain>
    </source>
</reference>
<feature type="domain" description="Arrestin-like N-terminal" evidence="2">
    <location>
        <begin position="50"/>
        <end position="212"/>
    </location>
</feature>
<accession>A0AAV9UFX1</accession>
<dbReference type="InterPro" id="IPR039634">
    <property type="entry name" value="Bul1-like"/>
</dbReference>
<sequence length="536" mass="59600">MASHVSDQASIRYASSVVASQSTMSNVRHSLLTQKPHITITLKGEREGQKPPYAFSTRDKIEGEVTIVPQHDVRFDDIFITFEGVVRVWTENTGPSMATARSEVRRMFLKMTQPIDESSLPVPRIALKGMQYTFPFSFIVPDQLLDSHCGHILQNDVVRQAHLQLPPTMGTGKAVNHDGSLELDDVTPDMAKIRYGIKVRITRKREVDNKQVIIVEEQRNIHVTPAYAEAPPPMDDNTFVFKKQKEIRKGIFKGKLGRLIVQADPPRPMEAKSHDGAHRASTTVSLNLTFIPADDSAEPPKLGSVTTKLKYRTFYSTKSINVIPQRKSHLSDPYMGQYQETITLSSRALNGIRWRRRRPADAEHDSTYGSRRGSDVSDSASTSSFSTAADGPLTYHTEILVPASQPENKALPPTFQSCHVGRQYELDISLSVEAGSRLNTSFNLKLPLQVTAVGRHNLAAEMEAEELPAFEEFFRPRSIAPPPQSQSRRHSRLPSFADSMLEEPAQLPAHMLSNSANMAPPPGYGLPGGGRMLNMT</sequence>
<dbReference type="Pfam" id="PF00339">
    <property type="entry name" value="Arrestin_N"/>
    <property type="match status" value="1"/>
</dbReference>
<evidence type="ECO:0000259" key="2">
    <source>
        <dbReference type="Pfam" id="PF00339"/>
    </source>
</evidence>
<feature type="compositionally biased region" description="Low complexity" evidence="1">
    <location>
        <begin position="376"/>
        <end position="389"/>
    </location>
</feature>
<name>A0AAV9UFX1_9PEZI</name>
<evidence type="ECO:0000313" key="3">
    <source>
        <dbReference type="EMBL" id="KAK6338947.1"/>
    </source>
</evidence>
<dbReference type="Gene3D" id="2.60.40.640">
    <property type="match status" value="1"/>
</dbReference>
<comment type="caution">
    <text evidence="3">The sequence shown here is derived from an EMBL/GenBank/DDBJ whole genome shotgun (WGS) entry which is preliminary data.</text>
</comment>
<evidence type="ECO:0000256" key="1">
    <source>
        <dbReference type="SAM" id="MobiDB-lite"/>
    </source>
</evidence>
<gene>
    <name evidence="3" type="ORF">TWF696_009748</name>
</gene>
<feature type="compositionally biased region" description="Gly residues" evidence="1">
    <location>
        <begin position="525"/>
        <end position="536"/>
    </location>
</feature>
<dbReference type="PANTHER" id="PTHR31904">
    <property type="entry name" value="BYPASS OF STOP CODON PROTEIN 5-RELATED"/>
    <property type="match status" value="1"/>
</dbReference>
<dbReference type="InterPro" id="IPR014752">
    <property type="entry name" value="Arrestin-like_C"/>
</dbReference>
<feature type="region of interest" description="Disordered" evidence="1">
    <location>
        <begin position="359"/>
        <end position="389"/>
    </location>
</feature>
<dbReference type="PANTHER" id="PTHR31904:SF1">
    <property type="entry name" value="BYPASS OF STOP CODON PROTEIN 5-RELATED"/>
    <property type="match status" value="1"/>
</dbReference>
<evidence type="ECO:0000313" key="4">
    <source>
        <dbReference type="Proteomes" id="UP001375240"/>
    </source>
</evidence>
<dbReference type="InterPro" id="IPR011021">
    <property type="entry name" value="Arrestin-like_N"/>
</dbReference>
<feature type="region of interest" description="Disordered" evidence="1">
    <location>
        <begin position="512"/>
        <end position="536"/>
    </location>
</feature>
<dbReference type="Proteomes" id="UP001375240">
    <property type="component" value="Unassembled WGS sequence"/>
</dbReference>
<organism evidence="3 4">
    <name type="scientific">Orbilia brochopaga</name>
    <dbReference type="NCBI Taxonomy" id="3140254"/>
    <lineage>
        <taxon>Eukaryota</taxon>
        <taxon>Fungi</taxon>
        <taxon>Dikarya</taxon>
        <taxon>Ascomycota</taxon>
        <taxon>Pezizomycotina</taxon>
        <taxon>Orbiliomycetes</taxon>
        <taxon>Orbiliales</taxon>
        <taxon>Orbiliaceae</taxon>
        <taxon>Orbilia</taxon>
    </lineage>
</organism>
<proteinExistence type="predicted"/>
<keyword evidence="4" id="KW-1185">Reference proteome</keyword>